<feature type="compositionally biased region" description="Basic residues" evidence="4">
    <location>
        <begin position="437"/>
        <end position="447"/>
    </location>
</feature>
<dbReference type="EMBL" id="LWDG02000089">
    <property type="protein sequence ID" value="KAE8269537.1"/>
    <property type="molecule type" value="Genomic_DNA"/>
</dbReference>
<proteinExistence type="inferred from homology"/>
<accession>A0A8X7NAM5</accession>
<protein>
    <recommendedName>
        <fullName evidence="5">Alpha/beta hydrolase fold-3 domain-containing protein</fullName>
    </recommendedName>
</protein>
<dbReference type="InterPro" id="IPR013094">
    <property type="entry name" value="AB_hydrolase_3"/>
</dbReference>
<reference evidence="6" key="2">
    <citation type="journal article" date="2019" name="IMA Fungus">
        <title>Genome sequencing and comparison of five Tilletia species to identify candidate genes for the detection of regulated species infecting wheat.</title>
        <authorList>
            <person name="Nguyen H.D.T."/>
            <person name="Sultana T."/>
            <person name="Kesanakurti P."/>
            <person name="Hambleton S."/>
        </authorList>
    </citation>
    <scope>NUCLEOTIDE SEQUENCE</scope>
    <source>
        <strain evidence="6">DAOMC 236422</strain>
    </source>
</reference>
<reference evidence="6" key="1">
    <citation type="submission" date="2016-04" db="EMBL/GenBank/DDBJ databases">
        <authorList>
            <person name="Nguyen H.D."/>
            <person name="Samba Siva P."/>
            <person name="Cullis J."/>
            <person name="Levesque C.A."/>
            <person name="Hambleton S."/>
        </authorList>
    </citation>
    <scope>NUCLEOTIDE SEQUENCE</scope>
    <source>
        <strain evidence="6">DAOMC 236422</strain>
    </source>
</reference>
<feature type="active site" evidence="3">
    <location>
        <position position="291"/>
    </location>
</feature>
<dbReference type="InterPro" id="IPR033140">
    <property type="entry name" value="Lipase_GDXG_put_SER_AS"/>
</dbReference>
<dbReference type="GO" id="GO:0016787">
    <property type="term" value="F:hydrolase activity"/>
    <property type="evidence" value="ECO:0007669"/>
    <property type="project" value="UniProtKB-KW"/>
</dbReference>
<dbReference type="PROSITE" id="PS01174">
    <property type="entry name" value="LIPASE_GDXG_SER"/>
    <property type="match status" value="1"/>
</dbReference>
<organism evidence="6 7">
    <name type="scientific">Tilletia walkeri</name>
    <dbReference type="NCBI Taxonomy" id="117179"/>
    <lineage>
        <taxon>Eukaryota</taxon>
        <taxon>Fungi</taxon>
        <taxon>Dikarya</taxon>
        <taxon>Basidiomycota</taxon>
        <taxon>Ustilaginomycotina</taxon>
        <taxon>Exobasidiomycetes</taxon>
        <taxon>Tilletiales</taxon>
        <taxon>Tilletiaceae</taxon>
        <taxon>Tilletia</taxon>
    </lineage>
</organism>
<dbReference type="SUPFAM" id="SSF53474">
    <property type="entry name" value="alpha/beta-Hydrolases"/>
    <property type="match status" value="1"/>
</dbReference>
<dbReference type="InterPro" id="IPR029058">
    <property type="entry name" value="AB_hydrolase_fold"/>
</dbReference>
<sequence>MVITTGSAAAHITPVVVKTFFSHYYKRALRGRNDRGVTATDELIYDEAFHIVQKFCELATHDTVEAIQNFTNTHIPTPPWALSIPVVIPLSSCHQAAEALIQYFGPEELESIVGGEKWWQIRPQAGVPAEWIAQRDDWAKYQEEKHTHHPSVNSDGEHVFEDDEGASLDSRGKAKGQKRPTKQQKRHQRAQDADGQPDEAEEINRLKRVMLYIHGGAYYWGSINTHRHQVIRFARKFGGRALAVNYRKAPDYPWPAPLHDCLAAYMYLIRPPPGAAHAPIDPKKLVIAGDSAGGGLCLALLGVLRDTGIPMPAGAVLISPWCDMTHSFPSILQNTATDIVPPYGFIHKPSPLWPIPATVSKKRNLEDDVRNGPVQKEKDQPELKAPQGVDSGHNTDTSSAARAVAEVEPGQSQSQPDVQDQAKLAKPKGKSVEKKGSRLFRSLRRRSRKDDGEDDEEKDVPIPPGPEWLHSPPIKVPVTEEAIRKATHSKKSDPSGKIDFLEEIELKEQGEGGGRVGVFELKRQIQQYAANKQVFHPLCSPVMQGSLGGFPPLYILAGDAEVLRDEIIYLAHRAAHPKKYPLGEHLMTPRAREAAAKYDEIPTKVHFQLYDDQCHVLTIFAWSTQARYAYRAIASFVKHVTGAKTAVLDMPFPRVLDGDMIRSPREEGGEEDSVRTLDSNNPPSGVGQDADSDIAEEQGEEELEAEEEEAGPTEDTAQTMLGTSSQESDLFKKGSNGQIGQEDGAVTQEKPALSIITSDQPGPVQGATTGGADPIDSNRKFPEVPFTTSAKDLRKDDEIKTPEDVLSPRQQRLRQAKERKHTLRERKQKLISISQQNEYDGQVPLMRPAFRGFMIRERVDIRGQIRGMEEETQLQALQLKPEEIGVIKEGPCLRYMAGQTLWDRKFKHAVKKVEHKRRDNEHKAASILRKAYKQGLLDNSSLLAGQGGIGGRGDDGKLSEWEDWLATNGPTTILKETPPPSAIVGRRDTAESIQLLLLCLRARGKALDVHKVHLSGNPSRPSKSHRRSRSHRRQSFKGKRSSMHGSRPSGSGPSGEGAAVEGEGGEGEDDSDDSDDSSAVTADEEPRPVQEGGKAHGLSAWNTLMTAMYRAKTTPKERREVKLKERKSPAPSRPASRAYEDQGEDAVGEGAQAGPSESAR</sequence>
<comment type="similarity">
    <text evidence="1">Belongs to the 'GDXG' lipolytic enzyme family.</text>
</comment>
<feature type="region of interest" description="Disordered" evidence="4">
    <location>
        <begin position="656"/>
        <end position="804"/>
    </location>
</feature>
<name>A0A8X7NAM5_9BASI</name>
<dbReference type="Proteomes" id="UP000078113">
    <property type="component" value="Unassembled WGS sequence"/>
</dbReference>
<dbReference type="Gene3D" id="3.40.50.1820">
    <property type="entry name" value="alpha/beta hydrolase"/>
    <property type="match status" value="2"/>
</dbReference>
<dbReference type="InterPro" id="IPR050300">
    <property type="entry name" value="GDXG_lipolytic_enzyme"/>
</dbReference>
<feature type="compositionally biased region" description="Acidic residues" evidence="4">
    <location>
        <begin position="1063"/>
        <end position="1076"/>
    </location>
</feature>
<evidence type="ECO:0000256" key="4">
    <source>
        <dbReference type="SAM" id="MobiDB-lite"/>
    </source>
</evidence>
<feature type="compositionally biased region" description="Basic and acidic residues" evidence="4">
    <location>
        <begin position="363"/>
        <end position="382"/>
    </location>
</feature>
<evidence type="ECO:0000256" key="3">
    <source>
        <dbReference type="PROSITE-ProRule" id="PRU10038"/>
    </source>
</evidence>
<feature type="region of interest" description="Disordered" evidence="4">
    <location>
        <begin position="363"/>
        <end position="474"/>
    </location>
</feature>
<evidence type="ECO:0000313" key="6">
    <source>
        <dbReference type="EMBL" id="KAE8269537.1"/>
    </source>
</evidence>
<feature type="compositionally biased region" description="Basic and acidic residues" evidence="4">
    <location>
        <begin position="791"/>
        <end position="803"/>
    </location>
</feature>
<feature type="compositionally biased region" description="Polar residues" evidence="4">
    <location>
        <begin position="715"/>
        <end position="728"/>
    </location>
</feature>
<dbReference type="PROSITE" id="PS01173">
    <property type="entry name" value="LIPASE_GDXG_HIS"/>
    <property type="match status" value="1"/>
</dbReference>
<keyword evidence="2" id="KW-0378">Hydrolase</keyword>
<gene>
    <name evidence="6" type="ORF">A4X09_0g2790</name>
</gene>
<keyword evidence="7" id="KW-1185">Reference proteome</keyword>
<feature type="compositionally biased region" description="Basic and acidic residues" evidence="4">
    <location>
        <begin position="656"/>
        <end position="675"/>
    </location>
</feature>
<feature type="compositionally biased region" description="Acidic residues" evidence="4">
    <location>
        <begin position="690"/>
        <end position="712"/>
    </location>
</feature>
<feature type="compositionally biased region" description="Basic and acidic residues" evidence="4">
    <location>
        <begin position="1114"/>
        <end position="1128"/>
    </location>
</feature>
<dbReference type="AlphaFoldDB" id="A0A8X7NAM5"/>
<feature type="domain" description="Alpha/beta hydrolase fold-3" evidence="5">
    <location>
        <begin position="210"/>
        <end position="332"/>
    </location>
</feature>
<feature type="region of interest" description="Disordered" evidence="4">
    <location>
        <begin position="143"/>
        <end position="199"/>
    </location>
</feature>
<dbReference type="PANTHER" id="PTHR48081">
    <property type="entry name" value="AB HYDROLASE SUPERFAMILY PROTEIN C4A8.06C"/>
    <property type="match status" value="1"/>
</dbReference>
<feature type="region of interest" description="Disordered" evidence="4">
    <location>
        <begin position="1011"/>
        <end position="1160"/>
    </location>
</feature>
<feature type="compositionally biased region" description="Low complexity" evidence="4">
    <location>
        <begin position="1048"/>
        <end position="1061"/>
    </location>
</feature>
<feature type="compositionally biased region" description="Basic residues" evidence="4">
    <location>
        <begin position="1022"/>
        <end position="1042"/>
    </location>
</feature>
<evidence type="ECO:0000256" key="2">
    <source>
        <dbReference type="ARBA" id="ARBA00022801"/>
    </source>
</evidence>
<feature type="compositionally biased region" description="Basic residues" evidence="4">
    <location>
        <begin position="173"/>
        <end position="188"/>
    </location>
</feature>
<dbReference type="PANTHER" id="PTHR48081:SF5">
    <property type="entry name" value="ALPHA_BETA HYDROLASE FOLD-3 DOMAIN-CONTAINING PROTEIN"/>
    <property type="match status" value="1"/>
</dbReference>
<comment type="caution">
    <text evidence="6">The sequence shown here is derived from an EMBL/GenBank/DDBJ whole genome shotgun (WGS) entry which is preliminary data.</text>
</comment>
<evidence type="ECO:0000313" key="7">
    <source>
        <dbReference type="Proteomes" id="UP000078113"/>
    </source>
</evidence>
<evidence type="ECO:0000256" key="1">
    <source>
        <dbReference type="ARBA" id="ARBA00010515"/>
    </source>
</evidence>
<dbReference type="InterPro" id="IPR002168">
    <property type="entry name" value="Lipase_GDXG_HIS_AS"/>
</dbReference>
<dbReference type="Pfam" id="PF07859">
    <property type="entry name" value="Abhydrolase_3"/>
    <property type="match status" value="1"/>
</dbReference>
<evidence type="ECO:0000259" key="5">
    <source>
        <dbReference type="Pfam" id="PF07859"/>
    </source>
</evidence>